<protein>
    <submittedName>
        <fullName evidence="3">SseB family protein</fullName>
    </submittedName>
</protein>
<evidence type="ECO:0000313" key="3">
    <source>
        <dbReference type="EMBL" id="MYM19476.1"/>
    </source>
</evidence>
<evidence type="ECO:0000313" key="4">
    <source>
        <dbReference type="Proteomes" id="UP000469215"/>
    </source>
</evidence>
<dbReference type="Proteomes" id="UP000469215">
    <property type="component" value="Unassembled WGS sequence"/>
</dbReference>
<dbReference type="Pfam" id="PF07179">
    <property type="entry name" value="SseB"/>
    <property type="match status" value="1"/>
</dbReference>
<dbReference type="InterPro" id="IPR009839">
    <property type="entry name" value="SseB_N"/>
</dbReference>
<feature type="domain" description="SseB protein N-terminal" evidence="2">
    <location>
        <begin position="30"/>
        <end position="156"/>
    </location>
</feature>
<keyword evidence="4" id="KW-1185">Reference proteome</keyword>
<feature type="region of interest" description="Disordered" evidence="1">
    <location>
        <begin position="1"/>
        <end position="27"/>
    </location>
</feature>
<organism evidence="3 4">
    <name type="scientific">Brevibacterium rongguiense</name>
    <dbReference type="NCBI Taxonomy" id="2695267"/>
    <lineage>
        <taxon>Bacteria</taxon>
        <taxon>Bacillati</taxon>
        <taxon>Actinomycetota</taxon>
        <taxon>Actinomycetes</taxon>
        <taxon>Micrococcales</taxon>
        <taxon>Brevibacteriaceae</taxon>
        <taxon>Brevibacterium</taxon>
    </lineage>
</organism>
<comment type="caution">
    <text evidence="3">The sequence shown here is derived from an EMBL/GenBank/DDBJ whole genome shotgun (WGS) entry which is preliminary data.</text>
</comment>
<sequence length="246" mass="25642">MADSAGTPWAGRTLRPNPFSGDDGRADPALRSALEAVAAAPLDPAAHTGVLTALRAARLYAPVLPTAVEHVSDERGFVHDNRSEMAMVRLAAEDGREATPCFTDIPALTAWADAARPVPIEAERMAAAAIEEGAQLLVLDPGTAHTFVVRRPALWAFIQGRAWTPAWADEAVARACARATAGLDWIDAAGVGPGTAQVGTAGPEVALTLTCSRQPSAAELGVVQERLSANEVLAERADSLTLSLRA</sequence>
<name>A0A6N9H6U0_9MICO</name>
<accession>A0A6N9H6U0</accession>
<evidence type="ECO:0000256" key="1">
    <source>
        <dbReference type="SAM" id="MobiDB-lite"/>
    </source>
</evidence>
<proteinExistence type="predicted"/>
<reference evidence="3 4" key="1">
    <citation type="submission" date="2020-01" db="EMBL/GenBank/DDBJ databases">
        <authorList>
            <person name="Deng T."/>
        </authorList>
    </citation>
    <scope>NUCLEOTIDE SEQUENCE [LARGE SCALE GENOMIC DNA]</scope>
    <source>
        <strain evidence="3 4">5221</strain>
    </source>
</reference>
<evidence type="ECO:0000259" key="2">
    <source>
        <dbReference type="Pfam" id="PF07179"/>
    </source>
</evidence>
<dbReference type="AlphaFoldDB" id="A0A6N9H6U0"/>
<gene>
    <name evidence="3" type="ORF">GSY69_05705</name>
</gene>
<dbReference type="EMBL" id="WWEQ01000017">
    <property type="protein sequence ID" value="MYM19476.1"/>
    <property type="molecule type" value="Genomic_DNA"/>
</dbReference>